<comment type="similarity">
    <text evidence="2">Belongs to the acylphosphatase family.</text>
</comment>
<evidence type="ECO:0000256" key="2">
    <source>
        <dbReference type="RuleBase" id="RU004168"/>
    </source>
</evidence>
<dbReference type="InterPro" id="IPR001792">
    <property type="entry name" value="Acylphosphatase-like_dom"/>
</dbReference>
<evidence type="ECO:0000256" key="1">
    <source>
        <dbReference type="PROSITE-ProRule" id="PRU00520"/>
    </source>
</evidence>
<dbReference type="AlphaFoldDB" id="A0A2T6ZU04"/>
<dbReference type="Pfam" id="PF00708">
    <property type="entry name" value="Acylphosphatase"/>
    <property type="match status" value="1"/>
</dbReference>
<feature type="active site" evidence="1">
    <location>
        <position position="20"/>
    </location>
</feature>
<evidence type="ECO:0000313" key="6">
    <source>
        <dbReference type="Proteomes" id="UP000244722"/>
    </source>
</evidence>
<dbReference type="PANTHER" id="PTHR47268:SF4">
    <property type="entry name" value="ACYLPHOSPHATASE"/>
    <property type="match status" value="1"/>
</dbReference>
<accession>A0A2T6ZU04</accession>
<dbReference type="InterPro" id="IPR036046">
    <property type="entry name" value="Acylphosphatase-like_dom_sf"/>
</dbReference>
<dbReference type="InterPro" id="IPR020456">
    <property type="entry name" value="Acylphosphatase"/>
</dbReference>
<keyword evidence="6" id="KW-1185">Reference proteome</keyword>
<comment type="caution">
    <text evidence="5">The sequence shown here is derived from an EMBL/GenBank/DDBJ whole genome shotgun (WGS) entry which is preliminary data.</text>
</comment>
<dbReference type="EC" id="3.6.1.7" evidence="1"/>
<organism evidence="5 6">
    <name type="scientific">Tuber borchii</name>
    <name type="common">White truffle</name>
    <dbReference type="NCBI Taxonomy" id="42251"/>
    <lineage>
        <taxon>Eukaryota</taxon>
        <taxon>Fungi</taxon>
        <taxon>Dikarya</taxon>
        <taxon>Ascomycota</taxon>
        <taxon>Pezizomycotina</taxon>
        <taxon>Pezizomycetes</taxon>
        <taxon>Pezizales</taxon>
        <taxon>Tuberaceae</taxon>
        <taxon>Tuber</taxon>
    </lineage>
</organism>
<sequence>MTTKRVHFLAHGKVQGVFYRKYAIERATARGLTGWVQNLPNGKVEGEAQGSESEVEGFLKDLDRGPPMAQVVRLDRTEREVLPVESEEQGGGFVKRRYNDSGT</sequence>
<dbReference type="SUPFAM" id="SSF54975">
    <property type="entry name" value="Acylphosphatase/BLUF domain-like"/>
    <property type="match status" value="1"/>
</dbReference>
<dbReference type="PROSITE" id="PS00151">
    <property type="entry name" value="ACYLPHOSPHATASE_2"/>
    <property type="match status" value="1"/>
</dbReference>
<evidence type="ECO:0000256" key="3">
    <source>
        <dbReference type="SAM" id="MobiDB-lite"/>
    </source>
</evidence>
<dbReference type="STRING" id="42251.A0A2T6ZU04"/>
<feature type="active site" evidence="1">
    <location>
        <position position="38"/>
    </location>
</feature>
<reference evidence="5 6" key="1">
    <citation type="submission" date="2017-04" db="EMBL/GenBank/DDBJ databases">
        <title>Draft genome sequence of Tuber borchii Vittad., a whitish edible truffle.</title>
        <authorList>
            <consortium name="DOE Joint Genome Institute"/>
            <person name="Murat C."/>
            <person name="Kuo A."/>
            <person name="Barry K.W."/>
            <person name="Clum A."/>
            <person name="Dockter R.B."/>
            <person name="Fauchery L."/>
            <person name="Iotti M."/>
            <person name="Kohler A."/>
            <person name="Labutti K."/>
            <person name="Lindquist E.A."/>
            <person name="Lipzen A."/>
            <person name="Ohm R.A."/>
            <person name="Wang M."/>
            <person name="Grigoriev I.V."/>
            <person name="Zambonelli A."/>
            <person name="Martin F.M."/>
        </authorList>
    </citation>
    <scope>NUCLEOTIDE SEQUENCE [LARGE SCALE GENOMIC DNA]</scope>
    <source>
        <strain evidence="5 6">Tbo3840</strain>
    </source>
</reference>
<dbReference type="OrthoDB" id="7961613at2759"/>
<dbReference type="PRINTS" id="PR00112">
    <property type="entry name" value="ACYLPHPHTASE"/>
</dbReference>
<keyword evidence="1" id="KW-0378">Hydrolase</keyword>
<dbReference type="Proteomes" id="UP000244722">
    <property type="component" value="Unassembled WGS sequence"/>
</dbReference>
<evidence type="ECO:0000259" key="4">
    <source>
        <dbReference type="PROSITE" id="PS51160"/>
    </source>
</evidence>
<dbReference type="GO" id="GO:0003998">
    <property type="term" value="F:acylphosphatase activity"/>
    <property type="evidence" value="ECO:0007669"/>
    <property type="project" value="UniProtKB-EC"/>
</dbReference>
<evidence type="ECO:0000313" key="5">
    <source>
        <dbReference type="EMBL" id="PUU78978.1"/>
    </source>
</evidence>
<proteinExistence type="inferred from homology"/>
<name>A0A2T6ZU04_TUBBO</name>
<gene>
    <name evidence="5" type="ORF">B9Z19DRAFT_1047545</name>
</gene>
<comment type="catalytic activity">
    <reaction evidence="1">
        <text>an acyl phosphate + H2O = a carboxylate + phosphate + H(+)</text>
        <dbReference type="Rhea" id="RHEA:14965"/>
        <dbReference type="ChEBI" id="CHEBI:15377"/>
        <dbReference type="ChEBI" id="CHEBI:15378"/>
        <dbReference type="ChEBI" id="CHEBI:29067"/>
        <dbReference type="ChEBI" id="CHEBI:43474"/>
        <dbReference type="ChEBI" id="CHEBI:59918"/>
        <dbReference type="EC" id="3.6.1.7"/>
    </reaction>
</comment>
<dbReference type="EMBL" id="NESQ01000102">
    <property type="protein sequence ID" value="PUU78978.1"/>
    <property type="molecule type" value="Genomic_DNA"/>
</dbReference>
<dbReference type="Gene3D" id="3.30.70.100">
    <property type="match status" value="1"/>
</dbReference>
<feature type="region of interest" description="Disordered" evidence="3">
    <location>
        <begin position="83"/>
        <end position="103"/>
    </location>
</feature>
<dbReference type="InterPro" id="IPR017968">
    <property type="entry name" value="Acylphosphatase_CS"/>
</dbReference>
<protein>
    <recommendedName>
        <fullName evidence="1">acylphosphatase</fullName>
        <ecNumber evidence="1">3.6.1.7</ecNumber>
    </recommendedName>
</protein>
<dbReference type="PANTHER" id="PTHR47268">
    <property type="entry name" value="ACYLPHOSPHATASE"/>
    <property type="match status" value="1"/>
</dbReference>
<dbReference type="PROSITE" id="PS51160">
    <property type="entry name" value="ACYLPHOSPHATASE_3"/>
    <property type="match status" value="1"/>
</dbReference>
<feature type="domain" description="Acylphosphatase-like" evidence="4">
    <location>
        <begin position="5"/>
        <end position="97"/>
    </location>
</feature>